<reference evidence="9" key="1">
    <citation type="submission" date="2016-10" db="EMBL/GenBank/DDBJ databases">
        <authorList>
            <person name="Varghese N."/>
            <person name="Submissions S."/>
        </authorList>
    </citation>
    <scope>NUCLEOTIDE SEQUENCE [LARGE SCALE GENOMIC DNA]</scope>
    <source>
        <strain evidence="9">DSM 40318</strain>
    </source>
</reference>
<keyword evidence="3 8" id="KW-0238">DNA-binding</keyword>
<dbReference type="AlphaFoldDB" id="A0A1H4RHP9"/>
<evidence type="ECO:0000313" key="8">
    <source>
        <dbReference type="EMBL" id="SEC31400.1"/>
    </source>
</evidence>
<feature type="modified residue" description="4-aspartylphosphate" evidence="5">
    <location>
        <position position="61"/>
    </location>
</feature>
<evidence type="ECO:0000256" key="1">
    <source>
        <dbReference type="ARBA" id="ARBA00022553"/>
    </source>
</evidence>
<dbReference type="PANTHER" id="PTHR43214:SF24">
    <property type="entry name" value="TRANSCRIPTIONAL REGULATORY PROTEIN NARL-RELATED"/>
    <property type="match status" value="1"/>
</dbReference>
<dbReference type="SUPFAM" id="SSF52172">
    <property type="entry name" value="CheY-like"/>
    <property type="match status" value="1"/>
</dbReference>
<organism evidence="8 9">
    <name type="scientific">Streptomyces melanosporofaciens</name>
    <dbReference type="NCBI Taxonomy" id="67327"/>
    <lineage>
        <taxon>Bacteria</taxon>
        <taxon>Bacillati</taxon>
        <taxon>Actinomycetota</taxon>
        <taxon>Actinomycetes</taxon>
        <taxon>Kitasatosporales</taxon>
        <taxon>Streptomycetaceae</taxon>
        <taxon>Streptomyces</taxon>
        <taxon>Streptomyces violaceusniger group</taxon>
    </lineage>
</organism>
<dbReference type="InterPro" id="IPR000792">
    <property type="entry name" value="Tscrpt_reg_LuxR_C"/>
</dbReference>
<dbReference type="PANTHER" id="PTHR43214">
    <property type="entry name" value="TWO-COMPONENT RESPONSE REGULATOR"/>
    <property type="match status" value="1"/>
</dbReference>
<dbReference type="SMART" id="SM00448">
    <property type="entry name" value="REC"/>
    <property type="match status" value="1"/>
</dbReference>
<dbReference type="PROSITE" id="PS50110">
    <property type="entry name" value="RESPONSE_REGULATORY"/>
    <property type="match status" value="1"/>
</dbReference>
<dbReference type="GO" id="GO:0003677">
    <property type="term" value="F:DNA binding"/>
    <property type="evidence" value="ECO:0007669"/>
    <property type="project" value="UniProtKB-KW"/>
</dbReference>
<dbReference type="Pfam" id="PF00196">
    <property type="entry name" value="GerE"/>
    <property type="match status" value="1"/>
</dbReference>
<evidence type="ECO:0000313" key="9">
    <source>
        <dbReference type="Proteomes" id="UP000198609"/>
    </source>
</evidence>
<dbReference type="Gene3D" id="3.40.50.2300">
    <property type="match status" value="1"/>
</dbReference>
<dbReference type="EMBL" id="FNST01000002">
    <property type="protein sequence ID" value="SEC31400.1"/>
    <property type="molecule type" value="Genomic_DNA"/>
</dbReference>
<dbReference type="CDD" id="cd06170">
    <property type="entry name" value="LuxR_C_like"/>
    <property type="match status" value="1"/>
</dbReference>
<feature type="domain" description="Response regulatory" evidence="7">
    <location>
        <begin position="10"/>
        <end position="126"/>
    </location>
</feature>
<dbReference type="InterPro" id="IPR016032">
    <property type="entry name" value="Sig_transdc_resp-reg_C-effctor"/>
</dbReference>
<evidence type="ECO:0000256" key="3">
    <source>
        <dbReference type="ARBA" id="ARBA00023125"/>
    </source>
</evidence>
<accession>A0A1H4RHP9</accession>
<dbReference type="GO" id="GO:0006355">
    <property type="term" value="P:regulation of DNA-templated transcription"/>
    <property type="evidence" value="ECO:0007669"/>
    <property type="project" value="InterPro"/>
</dbReference>
<dbReference type="InterPro" id="IPR039420">
    <property type="entry name" value="WalR-like"/>
</dbReference>
<dbReference type="InterPro" id="IPR001789">
    <property type="entry name" value="Sig_transdc_resp-reg_receiver"/>
</dbReference>
<keyword evidence="4" id="KW-0804">Transcription</keyword>
<gene>
    <name evidence="8" type="ORF">SAMN04490356_3675</name>
</gene>
<dbReference type="PROSITE" id="PS00622">
    <property type="entry name" value="HTH_LUXR_1"/>
    <property type="match status" value="1"/>
</dbReference>
<dbReference type="CDD" id="cd17535">
    <property type="entry name" value="REC_NarL-like"/>
    <property type="match status" value="1"/>
</dbReference>
<dbReference type="Pfam" id="PF00072">
    <property type="entry name" value="Response_reg"/>
    <property type="match status" value="1"/>
</dbReference>
<proteinExistence type="predicted"/>
<evidence type="ECO:0000259" key="7">
    <source>
        <dbReference type="PROSITE" id="PS50110"/>
    </source>
</evidence>
<dbReference type="InterPro" id="IPR011006">
    <property type="entry name" value="CheY-like_superfamily"/>
</dbReference>
<sequence>MTTDVTASIRVLIADDQVMVREGFSVLLNAQPDIEVVGEAIDGRQAIAQVAALRPDVVLMDIRMPEVNGLEATREIVAADADAKVLVLTTFDLDEYVYQALRSGASGFLLKDASARQLGDAVRVVAAGEALLAPTITKRLITTFSRIGEAAGLGGPLPSPQGRLAELTERENEVLVLVAQGCSNAEIAERLIVAESTVKTHVSRILVKLGLRDRTQAAVFAYEARLVTPGG</sequence>
<dbReference type="PRINTS" id="PR00038">
    <property type="entry name" value="HTHLUXR"/>
</dbReference>
<keyword evidence="9" id="KW-1185">Reference proteome</keyword>
<protein>
    <submittedName>
        <fullName evidence="8">DNA-binding response regulator, NarL/FixJ family, contains REC and HTH domains</fullName>
    </submittedName>
</protein>
<keyword evidence="1 5" id="KW-0597">Phosphoprotein</keyword>
<evidence type="ECO:0000259" key="6">
    <source>
        <dbReference type="PROSITE" id="PS50043"/>
    </source>
</evidence>
<dbReference type="SMART" id="SM00421">
    <property type="entry name" value="HTH_LUXR"/>
    <property type="match status" value="1"/>
</dbReference>
<dbReference type="Proteomes" id="UP000198609">
    <property type="component" value="Unassembled WGS sequence"/>
</dbReference>
<name>A0A1H4RHP9_STRMJ</name>
<keyword evidence="2" id="KW-0805">Transcription regulation</keyword>
<dbReference type="GO" id="GO:0000160">
    <property type="term" value="P:phosphorelay signal transduction system"/>
    <property type="evidence" value="ECO:0007669"/>
    <property type="project" value="InterPro"/>
</dbReference>
<dbReference type="PROSITE" id="PS50043">
    <property type="entry name" value="HTH_LUXR_2"/>
    <property type="match status" value="1"/>
</dbReference>
<dbReference type="InterPro" id="IPR058245">
    <property type="entry name" value="NreC/VraR/RcsB-like_REC"/>
</dbReference>
<evidence type="ECO:0000256" key="2">
    <source>
        <dbReference type="ARBA" id="ARBA00023015"/>
    </source>
</evidence>
<feature type="domain" description="HTH luxR-type" evidence="6">
    <location>
        <begin position="160"/>
        <end position="225"/>
    </location>
</feature>
<dbReference type="SUPFAM" id="SSF46894">
    <property type="entry name" value="C-terminal effector domain of the bipartite response regulators"/>
    <property type="match status" value="1"/>
</dbReference>
<dbReference type="RefSeq" id="WP_093463459.1">
    <property type="nucleotide sequence ID" value="NZ_FNST01000002.1"/>
</dbReference>
<evidence type="ECO:0000256" key="5">
    <source>
        <dbReference type="PROSITE-ProRule" id="PRU00169"/>
    </source>
</evidence>
<evidence type="ECO:0000256" key="4">
    <source>
        <dbReference type="ARBA" id="ARBA00023163"/>
    </source>
</evidence>